<evidence type="ECO:0000313" key="3">
    <source>
        <dbReference type="Proteomes" id="UP000266177"/>
    </source>
</evidence>
<dbReference type="Proteomes" id="UP000266177">
    <property type="component" value="Unassembled WGS sequence"/>
</dbReference>
<feature type="transmembrane region" description="Helical" evidence="1">
    <location>
        <begin position="53"/>
        <end position="74"/>
    </location>
</feature>
<feature type="transmembrane region" description="Helical" evidence="1">
    <location>
        <begin position="153"/>
        <end position="174"/>
    </location>
</feature>
<feature type="transmembrane region" description="Helical" evidence="1">
    <location>
        <begin position="218"/>
        <end position="240"/>
    </location>
</feature>
<accession>A0A3A3GNB2</accession>
<feature type="transmembrane region" description="Helical" evidence="1">
    <location>
        <begin position="194"/>
        <end position="212"/>
    </location>
</feature>
<feature type="transmembrane region" description="Helical" evidence="1">
    <location>
        <begin position="104"/>
        <end position="122"/>
    </location>
</feature>
<keyword evidence="1" id="KW-0472">Membrane</keyword>
<dbReference type="RefSeq" id="WP_119789991.1">
    <property type="nucleotide sequence ID" value="NZ_QYZD01000001.1"/>
</dbReference>
<comment type="caution">
    <text evidence="2">The sequence shown here is derived from an EMBL/GenBank/DDBJ whole genome shotgun (WGS) entry which is preliminary data.</text>
</comment>
<dbReference type="AlphaFoldDB" id="A0A3A3GNB2"/>
<protein>
    <submittedName>
        <fullName evidence="2">DUF4184 family protein</fullName>
    </submittedName>
</protein>
<dbReference type="Pfam" id="PF13803">
    <property type="entry name" value="DUF4184"/>
    <property type="match status" value="1"/>
</dbReference>
<sequence length="247" mass="27057">MPYTLAHALYAAPLKLLQPKYLSLTGLILGSMAPDFEFFVALEPNQTIGHSTLGLFLYAIPLSLLLAVLFHYLIKDPLVRHLPSVWDLDRKGQGLARPWRVSGIRGWTVFLISVIIGFYAHVSLDGFTHETGIFVGRYPFLQQNMMGTPVYKLLQYGLSIIGLLVEGLFLVLLLSKARCGSGFVQVKRSAKIQYWAVACCTAIAVAGFKLFSVSSSNYIGIIVVAPISGFFLGLVAASALSRMKVIS</sequence>
<keyword evidence="1" id="KW-1133">Transmembrane helix</keyword>
<dbReference type="InterPro" id="IPR025238">
    <property type="entry name" value="DUF4184"/>
</dbReference>
<reference evidence="2 3" key="1">
    <citation type="submission" date="2018-09" db="EMBL/GenBank/DDBJ databases">
        <title>Paenibacillus SK2017-BO5.</title>
        <authorList>
            <person name="Piskunova J.V."/>
            <person name="Dubiley S.A."/>
            <person name="Severinov K.V."/>
        </authorList>
    </citation>
    <scope>NUCLEOTIDE SEQUENCE [LARGE SCALE GENOMIC DNA]</scope>
    <source>
        <strain evidence="2 3">BO5</strain>
    </source>
</reference>
<gene>
    <name evidence="2" type="ORF">DQX05_00615</name>
</gene>
<evidence type="ECO:0000313" key="2">
    <source>
        <dbReference type="EMBL" id="RJG26578.1"/>
    </source>
</evidence>
<feature type="transmembrane region" description="Helical" evidence="1">
    <location>
        <begin position="21"/>
        <end position="41"/>
    </location>
</feature>
<name>A0A3A3GNB2_PANTH</name>
<dbReference type="EMBL" id="QYZD01000001">
    <property type="protein sequence ID" value="RJG26578.1"/>
    <property type="molecule type" value="Genomic_DNA"/>
</dbReference>
<keyword evidence="1" id="KW-0812">Transmembrane</keyword>
<dbReference type="OrthoDB" id="8481923at2"/>
<organism evidence="2 3">
    <name type="scientific">Paenibacillus thiaminolyticus</name>
    <name type="common">Bacillus thiaminolyticus</name>
    <dbReference type="NCBI Taxonomy" id="49283"/>
    <lineage>
        <taxon>Bacteria</taxon>
        <taxon>Bacillati</taxon>
        <taxon>Bacillota</taxon>
        <taxon>Bacilli</taxon>
        <taxon>Bacillales</taxon>
        <taxon>Paenibacillaceae</taxon>
        <taxon>Paenibacillus</taxon>
    </lineage>
</organism>
<evidence type="ECO:0000256" key="1">
    <source>
        <dbReference type="SAM" id="Phobius"/>
    </source>
</evidence>
<proteinExistence type="predicted"/>